<dbReference type="InterPro" id="IPR024788">
    <property type="entry name" value="Malectin-like_Carb-bd_dom"/>
</dbReference>
<reference evidence="3" key="1">
    <citation type="journal article" date="2005" name="PLoS Biol.">
        <title>The genomes of Oryza sativa: a history of duplications.</title>
        <authorList>
            <person name="Yu J."/>
            <person name="Wang J."/>
            <person name="Lin W."/>
            <person name="Li S."/>
            <person name="Li H."/>
            <person name="Zhou J."/>
            <person name="Ni P."/>
            <person name="Dong W."/>
            <person name="Hu S."/>
            <person name="Zeng C."/>
            <person name="Zhang J."/>
            <person name="Zhang Y."/>
            <person name="Li R."/>
            <person name="Xu Z."/>
            <person name="Li S."/>
            <person name="Li X."/>
            <person name="Zheng H."/>
            <person name="Cong L."/>
            <person name="Lin L."/>
            <person name="Yin J."/>
            <person name="Geng J."/>
            <person name="Li G."/>
            <person name="Shi J."/>
            <person name="Liu J."/>
            <person name="Lv H."/>
            <person name="Li J."/>
            <person name="Wang J."/>
            <person name="Deng Y."/>
            <person name="Ran L."/>
            <person name="Shi X."/>
            <person name="Wang X."/>
            <person name="Wu Q."/>
            <person name="Li C."/>
            <person name="Ren X."/>
            <person name="Wang J."/>
            <person name="Wang X."/>
            <person name="Li D."/>
            <person name="Liu D."/>
            <person name="Zhang X."/>
            <person name="Ji Z."/>
            <person name="Zhao W."/>
            <person name="Sun Y."/>
            <person name="Zhang Z."/>
            <person name="Bao J."/>
            <person name="Han Y."/>
            <person name="Dong L."/>
            <person name="Ji J."/>
            <person name="Chen P."/>
            <person name="Wu S."/>
            <person name="Liu J."/>
            <person name="Xiao Y."/>
            <person name="Bu D."/>
            <person name="Tan J."/>
            <person name="Yang L."/>
            <person name="Ye C."/>
            <person name="Zhang J."/>
            <person name="Xu J."/>
            <person name="Zhou Y."/>
            <person name="Yu Y."/>
            <person name="Zhang B."/>
            <person name="Zhuang S."/>
            <person name="Wei H."/>
            <person name="Liu B."/>
            <person name="Lei M."/>
            <person name="Yu H."/>
            <person name="Li Y."/>
            <person name="Xu H."/>
            <person name="Wei S."/>
            <person name="He X."/>
            <person name="Fang L."/>
            <person name="Zhang Z."/>
            <person name="Zhang Y."/>
            <person name="Huang X."/>
            <person name="Su Z."/>
            <person name="Tong W."/>
            <person name="Li J."/>
            <person name="Tong Z."/>
            <person name="Li S."/>
            <person name="Ye J."/>
            <person name="Wang L."/>
            <person name="Fang L."/>
            <person name="Lei T."/>
            <person name="Chen C."/>
            <person name="Chen H."/>
            <person name="Xu Z."/>
            <person name="Li H."/>
            <person name="Huang H."/>
            <person name="Zhang F."/>
            <person name="Xu H."/>
            <person name="Li N."/>
            <person name="Zhao C."/>
            <person name="Li S."/>
            <person name="Dong L."/>
            <person name="Huang Y."/>
            <person name="Li L."/>
            <person name="Xi Y."/>
            <person name="Qi Q."/>
            <person name="Li W."/>
            <person name="Zhang B."/>
            <person name="Hu W."/>
            <person name="Zhang Y."/>
            <person name="Tian X."/>
            <person name="Jiao Y."/>
            <person name="Liang X."/>
            <person name="Jin J."/>
            <person name="Gao L."/>
            <person name="Zheng W."/>
            <person name="Hao B."/>
            <person name="Liu S."/>
            <person name="Wang W."/>
            <person name="Yuan L."/>
            <person name="Cao M."/>
            <person name="McDermott J."/>
            <person name="Samudrala R."/>
            <person name="Wang J."/>
            <person name="Wong G.K."/>
            <person name="Yang H."/>
        </authorList>
    </citation>
    <scope>NUCLEOTIDE SEQUENCE [LARGE SCALE GENOMIC DNA]</scope>
</reference>
<dbReference type="Proteomes" id="UP000007752">
    <property type="component" value="Chromosome 9"/>
</dbReference>
<dbReference type="AlphaFoldDB" id="B9G336"/>
<proteinExistence type="predicted"/>
<dbReference type="Pfam" id="PF12819">
    <property type="entry name" value="Malectin_like"/>
    <property type="match status" value="1"/>
</dbReference>
<evidence type="ECO:0000313" key="3">
    <source>
        <dbReference type="EMBL" id="EEE69533.1"/>
    </source>
</evidence>
<evidence type="ECO:0000259" key="2">
    <source>
        <dbReference type="Pfam" id="PF12819"/>
    </source>
</evidence>
<organism evidence="3">
    <name type="scientific">Oryza sativa subsp. japonica</name>
    <name type="common">Rice</name>
    <dbReference type="NCBI Taxonomy" id="39947"/>
    <lineage>
        <taxon>Eukaryota</taxon>
        <taxon>Viridiplantae</taxon>
        <taxon>Streptophyta</taxon>
        <taxon>Embryophyta</taxon>
        <taxon>Tracheophyta</taxon>
        <taxon>Spermatophyta</taxon>
        <taxon>Magnoliopsida</taxon>
        <taxon>Liliopsida</taxon>
        <taxon>Poales</taxon>
        <taxon>Poaceae</taxon>
        <taxon>BOP clade</taxon>
        <taxon>Oryzoideae</taxon>
        <taxon>Oryzeae</taxon>
        <taxon>Oryzinae</taxon>
        <taxon>Oryza</taxon>
        <taxon>Oryza sativa</taxon>
    </lineage>
</organism>
<feature type="domain" description="Malectin-like" evidence="2">
    <location>
        <begin position="62"/>
        <end position="134"/>
    </location>
</feature>
<sequence length="238" mass="25614">MTGGVAVLAGGGEEEACIMSRSLVKKCALVLEHGDVAAVVTPDEDATSVRSLQTTMAGFLSIDCGLDGNYSSGYKDPDEGITYVPDGTYVDAGENHRVAADRESGRLRSDLTVRSFPSGVRNCYALPTVAGAKYPCPGDRVLRQLRRQEQLVVAVRPVPRGQLLEHGERRRLRGVRGDVRGVGELGPGLPGENRRRAAVRFLGESEDAWQLGLPPGSRGQPVHVPFLTGETWGQTFLF</sequence>
<dbReference type="EMBL" id="CM000146">
    <property type="protein sequence ID" value="EEE69533.1"/>
    <property type="molecule type" value="Genomic_DNA"/>
</dbReference>
<dbReference type="GO" id="GO:0016020">
    <property type="term" value="C:membrane"/>
    <property type="evidence" value="ECO:0007669"/>
    <property type="project" value="UniProtKB-SubCell"/>
</dbReference>
<evidence type="ECO:0000256" key="1">
    <source>
        <dbReference type="ARBA" id="ARBA00004167"/>
    </source>
</evidence>
<comment type="subcellular location">
    <subcellularLocation>
        <location evidence="1">Membrane</location>
        <topology evidence="1">Single-pass membrane protein</topology>
    </subcellularLocation>
</comment>
<name>B9G336_ORYSJ</name>
<gene>
    <name evidence="3" type="ORF">OsJ_29006</name>
</gene>
<protein>
    <recommendedName>
        <fullName evidence="2">Malectin-like domain-containing protein</fullName>
    </recommendedName>
</protein>
<reference evidence="3" key="2">
    <citation type="submission" date="2008-12" db="EMBL/GenBank/DDBJ databases">
        <title>Improved gene annotation of the rice (Oryza sativa) genomes.</title>
        <authorList>
            <person name="Wang J."/>
            <person name="Li R."/>
            <person name="Fan W."/>
            <person name="Huang Q."/>
            <person name="Zhang J."/>
            <person name="Zhou Y."/>
            <person name="Hu Y."/>
            <person name="Zi S."/>
            <person name="Li J."/>
            <person name="Ni P."/>
            <person name="Zheng H."/>
            <person name="Zhang Y."/>
            <person name="Zhao M."/>
            <person name="Hao Q."/>
            <person name="McDermott J."/>
            <person name="Samudrala R."/>
            <person name="Kristiansen K."/>
            <person name="Wong G.K.-S."/>
        </authorList>
    </citation>
    <scope>NUCLEOTIDE SEQUENCE</scope>
</reference>
<accession>B9G336</accession>